<keyword evidence="2" id="KW-0285">Flavoprotein</keyword>
<gene>
    <name evidence="6" type="ORF">MmonteBS_35390</name>
</gene>
<dbReference type="RefSeq" id="WP_108923903.1">
    <property type="nucleotide sequence ID" value="NZ_BFCH01000018.1"/>
</dbReference>
<organism evidence="6 7">
    <name type="scientific">Mycobacterium montefiorense</name>
    <dbReference type="NCBI Taxonomy" id="154654"/>
    <lineage>
        <taxon>Bacteria</taxon>
        <taxon>Bacillati</taxon>
        <taxon>Actinomycetota</taxon>
        <taxon>Actinomycetes</taxon>
        <taxon>Mycobacteriales</taxon>
        <taxon>Mycobacteriaceae</taxon>
        <taxon>Mycobacterium</taxon>
        <taxon>Mycobacterium simiae complex</taxon>
    </lineage>
</organism>
<evidence type="ECO:0000256" key="1">
    <source>
        <dbReference type="ARBA" id="ARBA00001974"/>
    </source>
</evidence>
<dbReference type="InterPro" id="IPR050315">
    <property type="entry name" value="FAD-oxidoreductase_2"/>
</dbReference>
<reference evidence="7" key="1">
    <citation type="submission" date="2018-04" db="EMBL/GenBank/DDBJ databases">
        <title>Draft genome sequence of Mycobacterium montefiorense isolated from Japanese black salamander.</title>
        <authorList>
            <person name="Fukano H."/>
            <person name="Yoshida M."/>
            <person name="Shimizu A."/>
            <person name="Iwao H."/>
            <person name="Kurata O."/>
            <person name="Katayama Y."/>
            <person name="Omatsu T."/>
            <person name="Mizutani T."/>
            <person name="Wada S."/>
            <person name="Hoshino Y."/>
        </authorList>
    </citation>
    <scope>NUCLEOTIDE SEQUENCE [LARGE SCALE GENOMIC DNA]</scope>
    <source>
        <strain evidence="7">BS</strain>
    </source>
</reference>
<keyword evidence="7" id="KW-1185">Reference proteome</keyword>
<protein>
    <submittedName>
        <fullName evidence="6">Dehydrogenase</fullName>
    </submittedName>
</protein>
<name>A0ABQ0NSS3_9MYCO</name>
<dbReference type="InterPro" id="IPR036188">
    <property type="entry name" value="FAD/NAD-bd_sf"/>
</dbReference>
<dbReference type="Gene3D" id="3.50.50.60">
    <property type="entry name" value="FAD/NAD(P)-binding domain"/>
    <property type="match status" value="3"/>
</dbReference>
<evidence type="ECO:0000256" key="3">
    <source>
        <dbReference type="ARBA" id="ARBA00022827"/>
    </source>
</evidence>
<keyword evidence="4" id="KW-0560">Oxidoreductase</keyword>
<dbReference type="Gene3D" id="3.90.700.10">
    <property type="entry name" value="Succinate dehydrogenase/fumarate reductase flavoprotein, catalytic domain"/>
    <property type="match status" value="1"/>
</dbReference>
<dbReference type="PANTHER" id="PTHR43400">
    <property type="entry name" value="FUMARATE REDUCTASE"/>
    <property type="match status" value="1"/>
</dbReference>
<proteinExistence type="predicted"/>
<evidence type="ECO:0000256" key="2">
    <source>
        <dbReference type="ARBA" id="ARBA00022630"/>
    </source>
</evidence>
<evidence type="ECO:0000313" key="6">
    <source>
        <dbReference type="EMBL" id="GBG39167.1"/>
    </source>
</evidence>
<dbReference type="InterPro" id="IPR027477">
    <property type="entry name" value="Succ_DH/fumarate_Rdtase_cat_sf"/>
</dbReference>
<dbReference type="Pfam" id="PF00890">
    <property type="entry name" value="FAD_binding_2"/>
    <property type="match status" value="1"/>
</dbReference>
<evidence type="ECO:0000256" key="4">
    <source>
        <dbReference type="ARBA" id="ARBA00023002"/>
    </source>
</evidence>
<accession>A0ABQ0NSS3</accession>
<comment type="caution">
    <text evidence="6">The sequence shown here is derived from an EMBL/GenBank/DDBJ whole genome shotgun (WGS) entry which is preliminary data.</text>
</comment>
<dbReference type="SUPFAM" id="SSF51905">
    <property type="entry name" value="FAD/NAD(P)-binding domain"/>
    <property type="match status" value="1"/>
</dbReference>
<comment type="cofactor">
    <cofactor evidence="1">
        <name>FAD</name>
        <dbReference type="ChEBI" id="CHEBI:57692"/>
    </cofactor>
</comment>
<dbReference type="Proteomes" id="UP000245060">
    <property type="component" value="Unassembled WGS sequence"/>
</dbReference>
<sequence>MIDNHSADVVVVGYGAAGVCAALEGRSRGADVMAIDRFNGGGATQVSGGIIYAGGGTWVQRAGGIADSAEGMFAYLQAEIGDAVRPETLRRFVDSSPEMIDWLTAHGVPFEASVCPYKTSYPNNKYYLYYSGSENSGRFRGITPPVQRGHRAKGAGASGKKIYQPLAAAAARLGVRTQFHTRAMSLLTDPSGRVVAVRTSTLAGAPAWVRQRYRTYASLAVKPGIYYPPLRAAMERRLNHLERRYARTVDIRARKAVILCAGGYIANRELIATHAPAYRDGLQLGTTADDGSGMQLAATIGAAVDRLDNVSAWRFITPPSAFLGALIVDSRGQRIIDETRYGAAVGHAMIQDHNGQGWILVDQALLRQARTELPQQAIWFQRLQMEAMLRTDRTRADTLEEVAIKAGIDPAGLRRTVAAHNEAAGAGQPDPMGKPAEFVRPVGQGPFSLIAISVKRSLINPCPMFTLGGLLVDELTGAVKTVAGEPIPGLYAAGRTAVGICANSYVSGLSLADCIFSGRRAAEHAVQEQPALPPFDPASA</sequence>
<dbReference type="EMBL" id="BFCH01000018">
    <property type="protein sequence ID" value="GBG39167.1"/>
    <property type="molecule type" value="Genomic_DNA"/>
</dbReference>
<dbReference type="SUPFAM" id="SSF56425">
    <property type="entry name" value="Succinate dehydrogenase/fumarate reductase flavoprotein, catalytic domain"/>
    <property type="match status" value="1"/>
</dbReference>
<evidence type="ECO:0000259" key="5">
    <source>
        <dbReference type="Pfam" id="PF00890"/>
    </source>
</evidence>
<feature type="domain" description="FAD-dependent oxidoreductase 2 FAD-binding" evidence="5">
    <location>
        <begin position="8"/>
        <end position="499"/>
    </location>
</feature>
<evidence type="ECO:0000313" key="7">
    <source>
        <dbReference type="Proteomes" id="UP000245060"/>
    </source>
</evidence>
<dbReference type="PANTHER" id="PTHR43400:SF10">
    <property type="entry name" value="3-OXOSTEROID 1-DEHYDROGENASE"/>
    <property type="match status" value="1"/>
</dbReference>
<dbReference type="NCBIfam" id="NF005511">
    <property type="entry name" value="PRK07121.1-4"/>
    <property type="match status" value="1"/>
</dbReference>
<keyword evidence="3" id="KW-0274">FAD</keyword>
<dbReference type="InterPro" id="IPR003953">
    <property type="entry name" value="FAD-dep_OxRdtase_2_FAD-bd"/>
</dbReference>